<keyword evidence="8 11" id="KW-0472">Membrane</keyword>
<name>A0A1Q9CG59_SYMMI</name>
<feature type="compositionally biased region" description="Acidic residues" evidence="10">
    <location>
        <begin position="2175"/>
        <end position="2184"/>
    </location>
</feature>
<evidence type="ECO:0000313" key="15">
    <source>
        <dbReference type="Proteomes" id="UP000186817"/>
    </source>
</evidence>
<keyword evidence="7 11" id="KW-1133">Transmembrane helix</keyword>
<feature type="transmembrane region" description="Helical" evidence="11">
    <location>
        <begin position="706"/>
        <end position="728"/>
    </location>
</feature>
<dbReference type="InterPro" id="IPR026899">
    <property type="entry name" value="FKS1-like_dom1"/>
</dbReference>
<feature type="signal peptide" evidence="12">
    <location>
        <begin position="1"/>
        <end position="20"/>
    </location>
</feature>
<dbReference type="SUPFAM" id="SSF75005">
    <property type="entry name" value="Arabinanase/levansucrase/invertase"/>
    <property type="match status" value="1"/>
</dbReference>
<evidence type="ECO:0000256" key="7">
    <source>
        <dbReference type="ARBA" id="ARBA00022989"/>
    </source>
</evidence>
<feature type="transmembrane region" description="Helical" evidence="11">
    <location>
        <begin position="659"/>
        <end position="685"/>
    </location>
</feature>
<comment type="caution">
    <text evidence="14">The sequence shown here is derived from an EMBL/GenBank/DDBJ whole genome shotgun (WGS) entry which is preliminary data.</text>
</comment>
<feature type="domain" description="1,3-beta-glucan synthase component FKS1-like" evidence="13">
    <location>
        <begin position="364"/>
        <end position="498"/>
    </location>
</feature>
<evidence type="ECO:0000256" key="10">
    <source>
        <dbReference type="SAM" id="MobiDB-lite"/>
    </source>
</evidence>
<dbReference type="SMART" id="SM01205">
    <property type="entry name" value="FKS1_dom1"/>
    <property type="match status" value="1"/>
</dbReference>
<feature type="compositionally biased region" description="Basic and acidic residues" evidence="10">
    <location>
        <begin position="2149"/>
        <end position="2168"/>
    </location>
</feature>
<reference evidence="14 15" key="1">
    <citation type="submission" date="2016-02" db="EMBL/GenBank/DDBJ databases">
        <title>Genome analysis of coral dinoflagellate symbionts highlights evolutionary adaptations to a symbiotic lifestyle.</title>
        <authorList>
            <person name="Aranda M."/>
            <person name="Li Y."/>
            <person name="Liew Y.J."/>
            <person name="Baumgarten S."/>
            <person name="Simakov O."/>
            <person name="Wilson M."/>
            <person name="Piel J."/>
            <person name="Ashoor H."/>
            <person name="Bougouffa S."/>
            <person name="Bajic V.B."/>
            <person name="Ryu T."/>
            <person name="Ravasi T."/>
            <person name="Bayer T."/>
            <person name="Micklem G."/>
            <person name="Kim H."/>
            <person name="Bhak J."/>
            <person name="Lajeunesse T.C."/>
            <person name="Voolstra C.R."/>
        </authorList>
    </citation>
    <scope>NUCLEOTIDE SEQUENCE [LARGE SCALE GENOMIC DNA]</scope>
    <source>
        <strain evidence="14 15">CCMP2467</strain>
    </source>
</reference>
<proteinExistence type="inferred from homology"/>
<feature type="region of interest" description="Disordered" evidence="10">
    <location>
        <begin position="190"/>
        <end position="214"/>
    </location>
</feature>
<evidence type="ECO:0000256" key="6">
    <source>
        <dbReference type="ARBA" id="ARBA00022692"/>
    </source>
</evidence>
<comment type="subcellular location">
    <subcellularLocation>
        <location evidence="1">Membrane</location>
        <topology evidence="1">Multi-pass membrane protein</topology>
    </subcellularLocation>
</comment>
<feature type="transmembrane region" description="Helical" evidence="11">
    <location>
        <begin position="2054"/>
        <end position="2072"/>
    </location>
</feature>
<evidence type="ECO:0000256" key="5">
    <source>
        <dbReference type="ARBA" id="ARBA00022679"/>
    </source>
</evidence>
<dbReference type="GO" id="GO:0005886">
    <property type="term" value="C:plasma membrane"/>
    <property type="evidence" value="ECO:0007669"/>
    <property type="project" value="TreeGrafter"/>
</dbReference>
<feature type="transmembrane region" description="Helical" evidence="11">
    <location>
        <begin position="583"/>
        <end position="601"/>
    </location>
</feature>
<dbReference type="GO" id="GO:0003843">
    <property type="term" value="F:1,3-beta-D-glucan synthase activity"/>
    <property type="evidence" value="ECO:0007669"/>
    <property type="project" value="UniProtKB-EC"/>
</dbReference>
<comment type="catalytic activity">
    <reaction evidence="9">
        <text>[(1-&gt;3)-beta-D-glucosyl](n) + UDP-alpha-D-glucose = [(1-&gt;3)-beta-D-glucosyl](n+1) + UDP + H(+)</text>
        <dbReference type="Rhea" id="RHEA:21476"/>
        <dbReference type="Rhea" id="RHEA-COMP:11146"/>
        <dbReference type="Rhea" id="RHEA-COMP:14303"/>
        <dbReference type="ChEBI" id="CHEBI:15378"/>
        <dbReference type="ChEBI" id="CHEBI:37671"/>
        <dbReference type="ChEBI" id="CHEBI:58223"/>
        <dbReference type="ChEBI" id="CHEBI:58885"/>
        <dbReference type="EC" id="2.4.1.34"/>
    </reaction>
</comment>
<protein>
    <recommendedName>
        <fullName evidence="3">1,3-beta-glucan synthase</fullName>
        <ecNumber evidence="3">2.4.1.34</ecNumber>
    </recommendedName>
</protein>
<keyword evidence="15" id="KW-1185">Reference proteome</keyword>
<evidence type="ECO:0000256" key="4">
    <source>
        <dbReference type="ARBA" id="ARBA00022676"/>
    </source>
</evidence>
<dbReference type="OMA" id="ILEYMRY"/>
<feature type="transmembrane region" description="Helical" evidence="11">
    <location>
        <begin position="2258"/>
        <end position="2276"/>
    </location>
</feature>
<dbReference type="InterPro" id="IPR023296">
    <property type="entry name" value="Glyco_hydro_beta-prop_sf"/>
</dbReference>
<feature type="region of interest" description="Disordered" evidence="10">
    <location>
        <begin position="2141"/>
        <end position="2215"/>
    </location>
</feature>
<keyword evidence="4" id="KW-0328">Glycosyltransferase</keyword>
<feature type="transmembrane region" description="Helical" evidence="11">
    <location>
        <begin position="1415"/>
        <end position="1437"/>
    </location>
</feature>
<feature type="transmembrane region" description="Helical" evidence="11">
    <location>
        <begin position="1508"/>
        <end position="1527"/>
    </location>
</feature>
<evidence type="ECO:0000256" key="2">
    <source>
        <dbReference type="ARBA" id="ARBA00009040"/>
    </source>
</evidence>
<evidence type="ECO:0000256" key="11">
    <source>
        <dbReference type="SAM" id="Phobius"/>
    </source>
</evidence>
<feature type="transmembrane region" description="Helical" evidence="11">
    <location>
        <begin position="1467"/>
        <end position="1488"/>
    </location>
</feature>
<feature type="transmembrane region" description="Helical" evidence="11">
    <location>
        <begin position="164"/>
        <end position="187"/>
    </location>
</feature>
<dbReference type="InterPro" id="IPR003440">
    <property type="entry name" value="Glyco_trans_48_dom"/>
</dbReference>
<evidence type="ECO:0000256" key="8">
    <source>
        <dbReference type="ARBA" id="ARBA00023136"/>
    </source>
</evidence>
<feature type="transmembrane region" description="Helical" evidence="11">
    <location>
        <begin position="780"/>
        <end position="796"/>
    </location>
</feature>
<keyword evidence="12" id="KW-0732">Signal</keyword>
<dbReference type="OrthoDB" id="1880850at2759"/>
<feature type="region of interest" description="Disordered" evidence="10">
    <location>
        <begin position="329"/>
        <end position="348"/>
    </location>
</feature>
<dbReference type="GO" id="GO:0006075">
    <property type="term" value="P:(1-&gt;3)-beta-D-glucan biosynthetic process"/>
    <property type="evidence" value="ECO:0007669"/>
    <property type="project" value="InterPro"/>
</dbReference>
<dbReference type="PANTHER" id="PTHR12741">
    <property type="entry name" value="LYST-INTERACTING PROTEIN LIP5 DOPAMINE RESPONSIVE PROTEIN DRG-1"/>
    <property type="match status" value="1"/>
</dbReference>
<keyword evidence="5" id="KW-0808">Transferase</keyword>
<evidence type="ECO:0000256" key="1">
    <source>
        <dbReference type="ARBA" id="ARBA00004141"/>
    </source>
</evidence>
<feature type="transmembrane region" description="Helical" evidence="11">
    <location>
        <begin position="756"/>
        <end position="775"/>
    </location>
</feature>
<organism evidence="14 15">
    <name type="scientific">Symbiodinium microadriaticum</name>
    <name type="common">Dinoflagellate</name>
    <name type="synonym">Zooxanthella microadriatica</name>
    <dbReference type="NCBI Taxonomy" id="2951"/>
    <lineage>
        <taxon>Eukaryota</taxon>
        <taxon>Sar</taxon>
        <taxon>Alveolata</taxon>
        <taxon>Dinophyceae</taxon>
        <taxon>Suessiales</taxon>
        <taxon>Symbiodiniaceae</taxon>
        <taxon>Symbiodinium</taxon>
    </lineage>
</organism>
<dbReference type="Proteomes" id="UP000186817">
    <property type="component" value="Unassembled WGS sequence"/>
</dbReference>
<feature type="transmembrane region" description="Helical" evidence="11">
    <location>
        <begin position="2227"/>
        <end position="2252"/>
    </location>
</feature>
<evidence type="ECO:0000259" key="13">
    <source>
        <dbReference type="SMART" id="SM01205"/>
    </source>
</evidence>
<feature type="transmembrane region" description="Helical" evidence="11">
    <location>
        <begin position="1569"/>
        <end position="1594"/>
    </location>
</feature>
<sequence>MAASVHRAMLMAFLAAKAQAMAFEVSFVCNVPASYSRESMKRLIRLNCDKVNRSVNDFEALGAEESELDTGLRMILGDQYDIDNLQWLEKGSLATEACENATTLLAETEAIAWRLAENETASRFMEATNLAVNAWGSVMLQGRKCCTLPGPPFCIDTRWSASTVALLVPVVCLAILFTISVVSSWILPQPTKEPEQMTERDEAPVSRAGSRTPRVSCRSQLKQQLEAEWIERHCLRVLPGAAEFANSTSSLFGALKESFDFQIDSVRNQYEHLLSLWRSQCAMVADRSMGEGASINEGLMLQEAVEELYYEMMDGFLRWRSKLAEHEPAAVPSLSEDEPRPVGGARWEPLRKDGLDPATAAILSRQLTEMAVYLLVWGEAGNVRFMPEAVYFITELALAANPADLEEVYGVPVPEASLPGAPFRSNLFLSKIIRPIYNVVFDEWYQYVDIDHNSQKDKKKLKPGLDNFLLPDVANYDDWNEFFCDPSRMVEGLLLQDGTRLFDLQHERRFLALARVDWQVTLEAAETKTHREIHSLWGVFAATHRVVLLHLVLFFAGVCAVAGDPEPSADGNVPLLGQSTPVRFAAVALVVPLHALLWACARWQVTGRILRMQAPLTCIGRSIWKTVWWMMPVFTYVAIRDATLDEDSQFGLPLTPLLVLHFALSGTGLTYLLLIPSGSCLRSCGSNTDKMWELTPVPCYMRMVRYLFWILVFTVKFMLGLIIFRAMYDATVALQIALPGRESVSELSKIYYSTEWGSDFLLWFVLWFTTLVLFISDTQLWFTLMCSVLGVAAVFVQRGCRVVSWALEDSVAKLPERFSRKVLPYSFAGSDGRSGEQVAQFSPFFPAIWDRILEYMRYEDKIDNHLMGDLSFKSGESGHQVYWKQLRQPLAKRRREAVTPVADPPVVTEEADFMSGSYAATTVREKAPPRPRRKVKVPDIFREKTAFEVGFKTYCCMHDPHWPNNPDVQWRILALSRGLGLPVPRPFRAPYFPGLTVCIPHYGESILMLKKELFQGREETVPLMDWLAAKYEEEFLTFSNRMQVKWGESGWPVAGSQWEEYTDQQWNMTAAWASMRMQTLWRTVAGMCLYHPALQCHWEVQADRASSLAKPGIWNPSDCFTCLVSMQMYKFFDKTQLEHTNRMFAKFPDCLKVAFIDCDDKGITAESDLVHPKQKRRYYSSLIDAACEDLPTGLKKAKYRVELPGYPILGDGKGDNQNHAIPFMRGLFTQCIDANQGAYFEQMMLLPCALGEFRSRRRGDGLSKRIVGFPEHITSDIGSIGDFAASAEVAFGTILQRTYAVLGARMHYGHPDIMNKLAMMQQGGVSKATKTVNLSEDIFAGMDFTLRGEGRSIKHSEYFHLAKGRDLGFNTVLGFFSKLSSGTGEQVLTRQAFRLGQVLQLPEALTFYYAHVGYYFTQLFVSWSMPLLVFVWLLVLLADEVRGGVFEAFLNLNQDTMSSAEVMAKTVGVWFSWLLLLFLVATSLPLLAEMWMERNCKVAFERFLKQMFTLSPLMFIFQAKIIGHYVINEIRYGGATYVNTGRGLPTDRRPFIGEALPGKFQLKKVGGLYLDYAAIAYYDGVTLLAGVVLILVAGGVSGAGEFAGDVWWIFICLGLTVASWLWAPFIFNPYQFVWKHFKEAQVQPHSPVRALSEELAALTREVAGLRSLEFEANDPKSWQQTATVQDFVQNPLLTQLRKGGPSLGDPSILEVSGCYHLFVPCSQGILHLSSQDGLSNWNTSELAVNVPGAVGPFVRLLEGVVHLFYEQRGESAFQPASIFLKTAPVLEGSKAWQWSEARQVLEPQLEWEKVGKSRVGNPFVVFDEKAVRWLLYYSASLTFLTDARIDDPQPLFIGLAEAPAAEGPYRRLQETPLFRTASDVHPQIIGAGSFKIIQGFDTLSRCDSSYDALDHGSPRKLLALQSRLTRTALGITGSSFALLASEDGLSWDVLDAHFLMPVQRPGWNIDYMLSFDTLMPSSDANHVFLYYHAREGQPGSSGCVGVARIQRSFLEELSCSQDFRGLVAFFLEGSGRHWVEWYDRTQLKPRSGGLHRSMVDITFVVAVFFLAAWYAMINMKIDALMLAYSGAVSGNMLHIAVLLPPIGASSVYCILAVLFETLVGCSSILRRRLLRPKRSKAKSFRFRSAKSSGTEEAKRGAAAARRDVETGTRESTAVTEEEEDEEEEAPHATAQDREVAPAPASAAPGPVDTPQGQEAPPRQCCEFGIPLTFSAWTVSCLDLAEAVYAIYVFIVIGWRNAFVAGFILKWGLLIMCIFFGEGMLRARCCNLLGCCGLPLQLWVRAHRMSRDIMVRVLPPEAVAR</sequence>
<gene>
    <name evidence="14" type="primary">bgs4</name>
    <name evidence="14" type="ORF">AK812_SmicGene37486</name>
</gene>
<dbReference type="Pfam" id="PF02364">
    <property type="entry name" value="Glucan_synthase"/>
    <property type="match status" value="1"/>
</dbReference>
<dbReference type="EMBL" id="LSRX01001239">
    <property type="protein sequence ID" value="OLP81911.1"/>
    <property type="molecule type" value="Genomic_DNA"/>
</dbReference>
<feature type="transmembrane region" description="Helical" evidence="11">
    <location>
        <begin position="1606"/>
        <end position="1627"/>
    </location>
</feature>
<dbReference type="EC" id="2.4.1.34" evidence="3"/>
<evidence type="ECO:0000256" key="3">
    <source>
        <dbReference type="ARBA" id="ARBA00012589"/>
    </source>
</evidence>
<feature type="transmembrane region" description="Helical" evidence="11">
    <location>
        <begin position="622"/>
        <end position="639"/>
    </location>
</feature>
<dbReference type="GO" id="GO:0000148">
    <property type="term" value="C:1,3-beta-D-glucan synthase complex"/>
    <property type="evidence" value="ECO:0007669"/>
    <property type="project" value="InterPro"/>
</dbReference>
<feature type="compositionally biased region" description="Basic and acidic residues" evidence="10">
    <location>
        <begin position="192"/>
        <end position="204"/>
    </location>
</feature>
<evidence type="ECO:0000256" key="9">
    <source>
        <dbReference type="ARBA" id="ARBA00047777"/>
    </source>
</evidence>
<dbReference type="Pfam" id="PF14288">
    <property type="entry name" value="FKS1_dom1"/>
    <property type="match status" value="1"/>
</dbReference>
<keyword evidence="6 11" id="KW-0812">Transmembrane</keyword>
<feature type="chain" id="PRO_5013385347" description="1,3-beta-glucan synthase" evidence="12">
    <location>
        <begin position="21"/>
        <end position="2320"/>
    </location>
</feature>
<dbReference type="Gene3D" id="2.115.10.20">
    <property type="entry name" value="Glycosyl hydrolase domain, family 43"/>
    <property type="match status" value="1"/>
</dbReference>
<evidence type="ECO:0000313" key="14">
    <source>
        <dbReference type="EMBL" id="OLP81911.1"/>
    </source>
</evidence>
<comment type="similarity">
    <text evidence="2">Belongs to the glycosyltransferase 48 family.</text>
</comment>
<evidence type="ECO:0000256" key="12">
    <source>
        <dbReference type="SAM" id="SignalP"/>
    </source>
</evidence>
<dbReference type="PANTHER" id="PTHR12741:SF48">
    <property type="entry name" value="1,3-BETA-GLUCAN SYNTHASE COMPONENT FKS1-RELATED"/>
    <property type="match status" value="1"/>
</dbReference>
<feature type="compositionally biased region" description="Low complexity" evidence="10">
    <location>
        <begin position="2196"/>
        <end position="2206"/>
    </location>
</feature>
<accession>A0A1Q9CG59</accession>
<feature type="transmembrane region" description="Helical" evidence="11">
    <location>
        <begin position="2092"/>
        <end position="2125"/>
    </location>
</feature>
<feature type="transmembrane region" description="Helical" evidence="11">
    <location>
        <begin position="536"/>
        <end position="563"/>
    </location>
</feature>